<accession>A0A5M9QNX8</accession>
<keyword evidence="6 8" id="KW-0446">Lipid-binding</keyword>
<evidence type="ECO:0000256" key="9">
    <source>
        <dbReference type="NCBIfam" id="TIGR00362"/>
    </source>
</evidence>
<comment type="similarity">
    <text evidence="1 8 11">Belongs to the DnaA family.</text>
</comment>
<dbReference type="InterPro" id="IPR018312">
    <property type="entry name" value="Chromosome_initiator_DnaA_CS"/>
</dbReference>
<dbReference type="GO" id="GO:0003688">
    <property type="term" value="F:DNA replication origin binding"/>
    <property type="evidence" value="ECO:0007669"/>
    <property type="project" value="UniProtKB-UniRule"/>
</dbReference>
<dbReference type="SMART" id="SM00382">
    <property type="entry name" value="AAA"/>
    <property type="match status" value="1"/>
</dbReference>
<evidence type="ECO:0000313" key="15">
    <source>
        <dbReference type="Proteomes" id="UP000323707"/>
    </source>
</evidence>
<dbReference type="InterPro" id="IPR001957">
    <property type="entry name" value="Chromosome_initiator_DnaA"/>
</dbReference>
<dbReference type="RefSeq" id="WP_023929695.1">
    <property type="nucleotide sequence ID" value="NZ_JAERIX010000055.1"/>
</dbReference>
<dbReference type="GO" id="GO:0005886">
    <property type="term" value="C:plasma membrane"/>
    <property type="evidence" value="ECO:0007669"/>
    <property type="project" value="TreeGrafter"/>
</dbReference>
<keyword evidence="4 8" id="KW-0547">Nucleotide-binding</keyword>
<dbReference type="FunFam" id="3.40.50.300:FF:000668">
    <property type="entry name" value="Chromosomal replication initiator protein DnaA"/>
    <property type="match status" value="1"/>
</dbReference>
<organism evidence="14 15">
    <name type="scientific">Helicobacter canis</name>
    <dbReference type="NCBI Taxonomy" id="29419"/>
    <lineage>
        <taxon>Bacteria</taxon>
        <taxon>Pseudomonadati</taxon>
        <taxon>Campylobacterota</taxon>
        <taxon>Epsilonproteobacteria</taxon>
        <taxon>Campylobacterales</taxon>
        <taxon>Helicobacteraceae</taxon>
        <taxon>Helicobacter</taxon>
    </lineage>
</organism>
<dbReference type="GO" id="GO:0006275">
    <property type="term" value="P:regulation of DNA replication"/>
    <property type="evidence" value="ECO:0007669"/>
    <property type="project" value="UniProtKB-UniRule"/>
</dbReference>
<dbReference type="InterPro" id="IPR024633">
    <property type="entry name" value="DnaA_N_dom"/>
</dbReference>
<sequence>MIWDEVLTTLKEEISQYEFDAYISLMKYDENASKSNLAVFIVPNPYIEKWIKSKYIETISHTFEIYTKTKTDIKIVIAKDKQNVKNSRQKIQKSQDQTFLNSQQTFDNFVEGNSNKSALIIAKSVAKHQAKSYNPVLLYGHTGLGKTHLLCAIGNTAIEHNKNVIYITTEEFLNEWQKHLRQHTMDTFRDKYRNCDYLLIDDVQFLGGKGGLQEEFFNTFEALHKTHKQIVMTSDKLPKQIQGLEDRLRSRFEGGMMMEIQPPEIETKIRIIEQKCRDNQINMEKDIINFLAENINENVRQIESIILKLSFHHSMTNQPFSIAMAKNVIKEIQKESNEEISLEKIIETVARELNIKPSEIISKSRKPQIVQARHLVIYFTRTLSSIDSMSMLAQKLNMKDHSAISKAFTQITKKIEQDKDLKLLTQNLKAKILSEKTL</sequence>
<dbReference type="SMART" id="SM00760">
    <property type="entry name" value="Bac_DnaA_C"/>
    <property type="match status" value="1"/>
</dbReference>
<dbReference type="Gene3D" id="1.10.8.60">
    <property type="match status" value="1"/>
</dbReference>
<dbReference type="GO" id="GO:0005524">
    <property type="term" value="F:ATP binding"/>
    <property type="evidence" value="ECO:0007669"/>
    <property type="project" value="UniProtKB-UniRule"/>
</dbReference>
<dbReference type="Pfam" id="PF08299">
    <property type="entry name" value="Bac_DnaA_C"/>
    <property type="match status" value="1"/>
</dbReference>
<comment type="caution">
    <text evidence="8">Lacks conserved residue(s) required for the propagation of feature annotation.</text>
</comment>
<name>A0A5M9QNX8_9HELI</name>
<dbReference type="InterPro" id="IPR013317">
    <property type="entry name" value="DnaA_dom"/>
</dbReference>
<evidence type="ECO:0000259" key="12">
    <source>
        <dbReference type="SMART" id="SM00382"/>
    </source>
</evidence>
<comment type="domain">
    <text evidence="8">Domain I is involved in oligomerization and binding regulators, domain II is flexibile and of varying length in different bacteria, domain III forms the AAA+ region, while domain IV binds dsDNA.</text>
</comment>
<feature type="domain" description="Chromosomal replication initiator DnaA C-terminal" evidence="13">
    <location>
        <begin position="341"/>
        <end position="411"/>
    </location>
</feature>
<evidence type="ECO:0000256" key="11">
    <source>
        <dbReference type="RuleBase" id="RU004227"/>
    </source>
</evidence>
<comment type="function">
    <text evidence="8 10">Plays an essential role in the initiation and regulation of chromosomal replication. ATP-DnaA binds to the origin of replication (oriC) to initiate formation of the DNA replication initiation complex once per cell cycle. Binds the DnaA box (a 9 base pair repeat at the origin) and separates the double-stranded (ds)DNA. Forms a right-handed helical filament on oriC DNA; dsDNA binds to the exterior of the filament while single-stranded (ss)DNA is stabiized in the filament's interior. The ATP-DnaA-oriC complex binds and stabilizes one strand of the AT-rich DNA unwinding element (DUE), permitting loading of DNA polymerase. After initiation quickly degrades to an ADP-DnaA complex that is not apt for DNA replication. Binds acidic phospholipids.</text>
</comment>
<dbReference type="PANTHER" id="PTHR30050:SF2">
    <property type="entry name" value="CHROMOSOMAL REPLICATION INITIATOR PROTEIN DNAA"/>
    <property type="match status" value="1"/>
</dbReference>
<gene>
    <name evidence="8 14" type="primary">dnaA</name>
    <name evidence="14" type="ORF">F4V45_03835</name>
</gene>
<reference evidence="14 15" key="1">
    <citation type="submission" date="2019-09" db="EMBL/GenBank/DDBJ databases">
        <title>Draft genome sequence of various Type strains from the CCUG.</title>
        <authorList>
            <person name="Pineiro-Iglesias B."/>
            <person name="Tunovic T."/>
            <person name="Unosson C."/>
            <person name="Inganas E."/>
            <person name="Ohlen M."/>
            <person name="Cardew S."/>
            <person name="Jensie-Markopoulos S."/>
            <person name="Salva-Serra F."/>
            <person name="Jaen-Luchoro D."/>
            <person name="Karlsson R."/>
            <person name="Svensson-Stadler L."/>
            <person name="Chun J."/>
            <person name="Moore E."/>
        </authorList>
    </citation>
    <scope>NUCLEOTIDE SEQUENCE [LARGE SCALE GENOMIC DNA]</scope>
    <source>
        <strain evidence="14 15">CCUG 32756T</strain>
    </source>
</reference>
<evidence type="ECO:0000256" key="4">
    <source>
        <dbReference type="ARBA" id="ARBA00022741"/>
    </source>
</evidence>
<dbReference type="GO" id="GO:0008289">
    <property type="term" value="F:lipid binding"/>
    <property type="evidence" value="ECO:0007669"/>
    <property type="project" value="UniProtKB-KW"/>
</dbReference>
<feature type="binding site" evidence="8">
    <location>
        <position position="147"/>
    </location>
    <ligand>
        <name>ATP</name>
        <dbReference type="ChEBI" id="CHEBI:30616"/>
    </ligand>
</feature>
<comment type="subcellular location">
    <subcellularLocation>
        <location evidence="8">Cytoplasm</location>
    </subcellularLocation>
</comment>
<dbReference type="AlphaFoldDB" id="A0A5M9QNX8"/>
<evidence type="ECO:0000256" key="10">
    <source>
        <dbReference type="RuleBase" id="RU000577"/>
    </source>
</evidence>
<evidence type="ECO:0000256" key="2">
    <source>
        <dbReference type="ARBA" id="ARBA00022490"/>
    </source>
</evidence>
<dbReference type="InterPro" id="IPR038454">
    <property type="entry name" value="DnaA_N_sf"/>
</dbReference>
<dbReference type="InterPro" id="IPR003593">
    <property type="entry name" value="AAA+_ATPase"/>
</dbReference>
<dbReference type="GO" id="GO:0006270">
    <property type="term" value="P:DNA replication initiation"/>
    <property type="evidence" value="ECO:0007669"/>
    <property type="project" value="UniProtKB-UniRule"/>
</dbReference>
<dbReference type="Gene3D" id="3.40.50.300">
    <property type="entry name" value="P-loop containing nucleotide triphosphate hydrolases"/>
    <property type="match status" value="1"/>
</dbReference>
<dbReference type="InterPro" id="IPR027417">
    <property type="entry name" value="P-loop_NTPase"/>
</dbReference>
<evidence type="ECO:0000313" key="14">
    <source>
        <dbReference type="EMBL" id="KAA8710108.1"/>
    </source>
</evidence>
<feature type="region of interest" description="Domain I, interacts with DnaA modulators" evidence="8">
    <location>
        <begin position="1"/>
        <end position="87"/>
    </location>
</feature>
<evidence type="ECO:0000259" key="13">
    <source>
        <dbReference type="SMART" id="SM00760"/>
    </source>
</evidence>
<feature type="binding site" evidence="8">
    <location>
        <position position="143"/>
    </location>
    <ligand>
        <name>ATP</name>
        <dbReference type="ChEBI" id="CHEBI:30616"/>
    </ligand>
</feature>
<dbReference type="PROSITE" id="PS01008">
    <property type="entry name" value="DNAA"/>
    <property type="match status" value="1"/>
</dbReference>
<evidence type="ECO:0000256" key="3">
    <source>
        <dbReference type="ARBA" id="ARBA00022705"/>
    </source>
</evidence>
<dbReference type="GO" id="GO:0005737">
    <property type="term" value="C:cytoplasm"/>
    <property type="evidence" value="ECO:0007669"/>
    <property type="project" value="UniProtKB-SubCell"/>
</dbReference>
<feature type="binding site" evidence="8">
    <location>
        <position position="146"/>
    </location>
    <ligand>
        <name>ATP</name>
        <dbReference type="ChEBI" id="CHEBI:30616"/>
    </ligand>
</feature>
<dbReference type="HAMAP" id="MF_00377">
    <property type="entry name" value="DnaA_bact"/>
    <property type="match status" value="1"/>
</dbReference>
<evidence type="ECO:0000256" key="6">
    <source>
        <dbReference type="ARBA" id="ARBA00023121"/>
    </source>
</evidence>
<dbReference type="Proteomes" id="UP000323707">
    <property type="component" value="Unassembled WGS sequence"/>
</dbReference>
<proteinExistence type="inferred from homology"/>
<dbReference type="InterPro" id="IPR010921">
    <property type="entry name" value="Trp_repressor/repl_initiator"/>
</dbReference>
<dbReference type="Gene3D" id="1.10.1750.10">
    <property type="match status" value="1"/>
</dbReference>
<feature type="domain" description="AAA+ ATPase" evidence="12">
    <location>
        <begin position="132"/>
        <end position="262"/>
    </location>
</feature>
<dbReference type="PRINTS" id="PR00051">
    <property type="entry name" value="DNAA"/>
</dbReference>
<dbReference type="SUPFAM" id="SSF52540">
    <property type="entry name" value="P-loop containing nucleoside triphosphate hydrolases"/>
    <property type="match status" value="1"/>
</dbReference>
<dbReference type="Gene3D" id="3.30.300.180">
    <property type="match status" value="1"/>
</dbReference>
<evidence type="ECO:0000256" key="1">
    <source>
        <dbReference type="ARBA" id="ARBA00006583"/>
    </source>
</evidence>
<keyword evidence="7 8" id="KW-0238">DNA-binding</keyword>
<dbReference type="PANTHER" id="PTHR30050">
    <property type="entry name" value="CHROMOSOMAL REPLICATION INITIATOR PROTEIN DNAA"/>
    <property type="match status" value="1"/>
</dbReference>
<comment type="caution">
    <text evidence="14">The sequence shown here is derived from an EMBL/GenBank/DDBJ whole genome shotgun (WGS) entry which is preliminary data.</text>
</comment>
<dbReference type="Pfam" id="PF11638">
    <property type="entry name" value="DnaA_N"/>
    <property type="match status" value="1"/>
</dbReference>
<keyword evidence="5 8" id="KW-0067">ATP-binding</keyword>
<evidence type="ECO:0000256" key="7">
    <source>
        <dbReference type="ARBA" id="ARBA00023125"/>
    </source>
</evidence>
<comment type="subunit">
    <text evidence="8">Oligomerizes as a right-handed, spiral filament on DNA at oriC.</text>
</comment>
<keyword evidence="3 8" id="KW-0235">DNA replication</keyword>
<dbReference type="InterPro" id="IPR013159">
    <property type="entry name" value="DnaA_C"/>
</dbReference>
<dbReference type="NCBIfam" id="TIGR00362">
    <property type="entry name" value="DnaA"/>
    <property type="match status" value="1"/>
</dbReference>
<dbReference type="Pfam" id="PF00308">
    <property type="entry name" value="Bac_DnaA"/>
    <property type="match status" value="1"/>
</dbReference>
<evidence type="ECO:0000256" key="5">
    <source>
        <dbReference type="ARBA" id="ARBA00022840"/>
    </source>
</evidence>
<protein>
    <recommendedName>
        <fullName evidence="8 9">Chromosomal replication initiator protein DnaA</fullName>
    </recommendedName>
</protein>
<keyword evidence="2 8" id="KW-0963">Cytoplasm</keyword>
<dbReference type="SUPFAM" id="SSF48295">
    <property type="entry name" value="TrpR-like"/>
    <property type="match status" value="1"/>
</dbReference>
<dbReference type="InterPro" id="IPR020591">
    <property type="entry name" value="Chromosome_initiator_DnaA-like"/>
</dbReference>
<feature type="region of interest" description="Domain IV, binds dsDNA" evidence="8">
    <location>
        <begin position="314"/>
        <end position="438"/>
    </location>
</feature>
<dbReference type="CDD" id="cd00009">
    <property type="entry name" value="AAA"/>
    <property type="match status" value="1"/>
</dbReference>
<evidence type="ECO:0000256" key="8">
    <source>
        <dbReference type="HAMAP-Rule" id="MF_00377"/>
    </source>
</evidence>
<dbReference type="CDD" id="cd06571">
    <property type="entry name" value="Bac_DnaA_C"/>
    <property type="match status" value="1"/>
</dbReference>
<dbReference type="EMBL" id="VXKE01000010">
    <property type="protein sequence ID" value="KAA8710108.1"/>
    <property type="molecule type" value="Genomic_DNA"/>
</dbReference>
<feature type="binding site" evidence="8">
    <location>
        <position position="145"/>
    </location>
    <ligand>
        <name>ATP</name>
        <dbReference type="ChEBI" id="CHEBI:30616"/>
    </ligand>
</feature>